<evidence type="ECO:0000313" key="6">
    <source>
        <dbReference type="Proteomes" id="UP000306102"/>
    </source>
</evidence>
<keyword evidence="4" id="KW-0812">Transmembrane</keyword>
<dbReference type="EMBL" id="SDRB02010408">
    <property type="protein sequence ID" value="THG06645.1"/>
    <property type="molecule type" value="Genomic_DNA"/>
</dbReference>
<keyword evidence="6" id="KW-1185">Reference proteome</keyword>
<dbReference type="PANTHER" id="PTHR43780">
    <property type="entry name" value="1-AMINOCYCLOPROPANE-1-CARBOXYLATE DEAMINASE-RELATED"/>
    <property type="match status" value="1"/>
</dbReference>
<dbReference type="AlphaFoldDB" id="A0A4S4DV66"/>
<evidence type="ECO:0008006" key="7">
    <source>
        <dbReference type="Google" id="ProtNLM"/>
    </source>
</evidence>
<dbReference type="InterPro" id="IPR036052">
    <property type="entry name" value="TrpB-like_PALP_sf"/>
</dbReference>
<dbReference type="FunFam" id="3.40.50.1100:FF:000081">
    <property type="entry name" value="D-cysteine desulfhydrase 2 mitochondrial"/>
    <property type="match status" value="1"/>
</dbReference>
<accession>A0A4S4DV66</accession>
<dbReference type="Proteomes" id="UP000306102">
    <property type="component" value="Unassembled WGS sequence"/>
</dbReference>
<reference evidence="5 6" key="1">
    <citation type="journal article" date="2018" name="Proc. Natl. Acad. Sci. U.S.A.">
        <title>Draft genome sequence of Camellia sinensis var. sinensis provides insights into the evolution of the tea genome and tea quality.</title>
        <authorList>
            <person name="Wei C."/>
            <person name="Yang H."/>
            <person name="Wang S."/>
            <person name="Zhao J."/>
            <person name="Liu C."/>
            <person name="Gao L."/>
            <person name="Xia E."/>
            <person name="Lu Y."/>
            <person name="Tai Y."/>
            <person name="She G."/>
            <person name="Sun J."/>
            <person name="Cao H."/>
            <person name="Tong W."/>
            <person name="Gao Q."/>
            <person name="Li Y."/>
            <person name="Deng W."/>
            <person name="Jiang X."/>
            <person name="Wang W."/>
            <person name="Chen Q."/>
            <person name="Zhang S."/>
            <person name="Li H."/>
            <person name="Wu J."/>
            <person name="Wang P."/>
            <person name="Li P."/>
            <person name="Shi C."/>
            <person name="Zheng F."/>
            <person name="Jian J."/>
            <person name="Huang B."/>
            <person name="Shan D."/>
            <person name="Shi M."/>
            <person name="Fang C."/>
            <person name="Yue Y."/>
            <person name="Li F."/>
            <person name="Li D."/>
            <person name="Wei S."/>
            <person name="Han B."/>
            <person name="Jiang C."/>
            <person name="Yin Y."/>
            <person name="Xia T."/>
            <person name="Zhang Z."/>
            <person name="Bennetzen J.L."/>
            <person name="Zhao S."/>
            <person name="Wan X."/>
        </authorList>
    </citation>
    <scope>NUCLEOTIDE SEQUENCE [LARGE SCALE GENOMIC DNA]</scope>
    <source>
        <strain evidence="6">cv. Shuchazao</strain>
        <tissue evidence="5">Leaf</tissue>
    </source>
</reference>
<feature type="transmembrane region" description="Helical" evidence="4">
    <location>
        <begin position="456"/>
        <end position="487"/>
    </location>
</feature>
<evidence type="ECO:0000256" key="1">
    <source>
        <dbReference type="ARBA" id="ARBA00001933"/>
    </source>
</evidence>
<dbReference type="InterPro" id="IPR027278">
    <property type="entry name" value="ACCD_DCysDesulf"/>
</dbReference>
<dbReference type="Gene3D" id="3.40.50.1100">
    <property type="match status" value="1"/>
</dbReference>
<sequence>MHLSSSSAMASTLNCNKMMKLLHLPRNCAISAMKKEFHSAQFPLSPQGPSEVEMCGEAFISKLLDRKWMLLKPDTNIHQIMVSGMQIQQGQPLGNVWFSNNTSPSLGDSMMEKNNPQPSFYVVRDDLLHPLVNGNKARKLDGLLPFVEDHSVTDMNPVSNNWLVYLAAVSCAERGLRSHLLLRGEQPEIPTGYNLISMLYGSAIYVPRSLYAKREEMLAKHADLVAGGSGSVVWLTDILEASLTTQISGKPNCERLDVHRYAESLKRVVIVNEGAGDAVGLLGVIRLVQYLSQKHVFGKEQAFKIVVDAGTGTTAIGLGLGAICLGLPWEVYAVMLAENIDGYRRQEEELVSDFQRCCGFPIVEANGRFVHWLERSRPRKFGNVLTGEIEMCQQIAQQTGVLVDPIYTLAAWELATQLSQSESKGGAKVVMLHTGGTMGMFGLAQRYKKYFDTLKGAIWNLFLSLLFPIASPYLAMAFIEVAFSIFFRLTLASPPPHLQICHFATSMA</sequence>
<dbReference type="GO" id="GO:0019148">
    <property type="term" value="F:D-cysteine desulfhydrase activity"/>
    <property type="evidence" value="ECO:0007669"/>
    <property type="project" value="TreeGrafter"/>
</dbReference>
<comment type="cofactor">
    <cofactor evidence="1">
        <name>pyridoxal 5'-phosphate</name>
        <dbReference type="ChEBI" id="CHEBI:597326"/>
    </cofactor>
</comment>
<evidence type="ECO:0000313" key="5">
    <source>
        <dbReference type="EMBL" id="THG06645.1"/>
    </source>
</evidence>
<comment type="caution">
    <text evidence="5">The sequence shown here is derived from an EMBL/GenBank/DDBJ whole genome shotgun (WGS) entry which is preliminary data.</text>
</comment>
<proteinExistence type="inferred from homology"/>
<dbReference type="STRING" id="542762.A0A4S4DV66"/>
<evidence type="ECO:0000256" key="4">
    <source>
        <dbReference type="SAM" id="Phobius"/>
    </source>
</evidence>
<evidence type="ECO:0000256" key="3">
    <source>
        <dbReference type="ARBA" id="ARBA00022898"/>
    </source>
</evidence>
<keyword evidence="4" id="KW-0472">Membrane</keyword>
<name>A0A4S4DV66_CAMSN</name>
<comment type="similarity">
    <text evidence="2">Belongs to the ACC deaminase/D-cysteine desulfhydrase family.</text>
</comment>
<dbReference type="SUPFAM" id="SSF53686">
    <property type="entry name" value="Tryptophan synthase beta subunit-like PLP-dependent enzymes"/>
    <property type="match status" value="1"/>
</dbReference>
<keyword evidence="4" id="KW-1133">Transmembrane helix</keyword>
<gene>
    <name evidence="5" type="ORF">TEA_005268</name>
</gene>
<keyword evidence="3" id="KW-0663">Pyridoxal phosphate</keyword>
<protein>
    <recommendedName>
        <fullName evidence="7">Tryptophan synthase beta chain-like PALP domain-containing protein</fullName>
    </recommendedName>
</protein>
<dbReference type="PANTHER" id="PTHR43780:SF7">
    <property type="entry name" value="D-CYSTEINE DESULFHYDRASE 2, MITOCHONDRIAL"/>
    <property type="match status" value="1"/>
</dbReference>
<evidence type="ECO:0000256" key="2">
    <source>
        <dbReference type="ARBA" id="ARBA00008639"/>
    </source>
</evidence>
<organism evidence="5 6">
    <name type="scientific">Camellia sinensis var. sinensis</name>
    <name type="common">China tea</name>
    <dbReference type="NCBI Taxonomy" id="542762"/>
    <lineage>
        <taxon>Eukaryota</taxon>
        <taxon>Viridiplantae</taxon>
        <taxon>Streptophyta</taxon>
        <taxon>Embryophyta</taxon>
        <taxon>Tracheophyta</taxon>
        <taxon>Spermatophyta</taxon>
        <taxon>Magnoliopsida</taxon>
        <taxon>eudicotyledons</taxon>
        <taxon>Gunneridae</taxon>
        <taxon>Pentapetalae</taxon>
        <taxon>asterids</taxon>
        <taxon>Ericales</taxon>
        <taxon>Theaceae</taxon>
        <taxon>Camellia</taxon>
    </lineage>
</organism>